<dbReference type="Pfam" id="PF04113">
    <property type="entry name" value="Gpi16"/>
    <property type="match status" value="3"/>
</dbReference>
<dbReference type="PANTHER" id="PTHR12959">
    <property type="entry name" value="GPI TRANSAMIDASE COMPONENT PIG-T-RELATED"/>
    <property type="match status" value="1"/>
</dbReference>
<dbReference type="PANTHER" id="PTHR12959:SF11">
    <property type="entry name" value="GPI TRANSAMIDASE COMPONENT PIG-T"/>
    <property type="match status" value="1"/>
</dbReference>
<dbReference type="InterPro" id="IPR007245">
    <property type="entry name" value="PIG-T"/>
</dbReference>
<feature type="compositionally biased region" description="Basic and acidic residues" evidence="1">
    <location>
        <begin position="477"/>
        <end position="488"/>
    </location>
</feature>
<feature type="region of interest" description="Disordered" evidence="1">
    <location>
        <begin position="222"/>
        <end position="285"/>
    </location>
</feature>
<evidence type="ECO:0000313" key="4">
    <source>
        <dbReference type="EMBL" id="GBG87203.1"/>
    </source>
</evidence>
<protein>
    <recommendedName>
        <fullName evidence="6">GPI transamidase component PIG-T</fullName>
    </recommendedName>
</protein>
<evidence type="ECO:0000256" key="1">
    <source>
        <dbReference type="SAM" id="MobiDB-lite"/>
    </source>
</evidence>
<evidence type="ECO:0008006" key="6">
    <source>
        <dbReference type="Google" id="ProtNLM"/>
    </source>
</evidence>
<accession>A0A388LY68</accession>
<name>A0A388LY68_CHABU</name>
<dbReference type="GO" id="GO:0016255">
    <property type="term" value="P:attachment of GPI anchor to protein"/>
    <property type="evidence" value="ECO:0007669"/>
    <property type="project" value="InterPro"/>
</dbReference>
<feature type="compositionally biased region" description="Basic and acidic residues" evidence="1">
    <location>
        <begin position="39"/>
        <end position="62"/>
    </location>
</feature>
<evidence type="ECO:0000256" key="3">
    <source>
        <dbReference type="SAM" id="SignalP"/>
    </source>
</evidence>
<evidence type="ECO:0000256" key="2">
    <source>
        <dbReference type="SAM" id="Phobius"/>
    </source>
</evidence>
<organism evidence="4 5">
    <name type="scientific">Chara braunii</name>
    <name type="common">Braun's stonewort</name>
    <dbReference type="NCBI Taxonomy" id="69332"/>
    <lineage>
        <taxon>Eukaryota</taxon>
        <taxon>Viridiplantae</taxon>
        <taxon>Streptophyta</taxon>
        <taxon>Charophyceae</taxon>
        <taxon>Charales</taxon>
        <taxon>Characeae</taxon>
        <taxon>Chara</taxon>
    </lineage>
</organism>
<feature type="region of interest" description="Disordered" evidence="1">
    <location>
        <begin position="39"/>
        <end position="81"/>
    </location>
</feature>
<keyword evidence="2" id="KW-0472">Membrane</keyword>
<dbReference type="OrthoDB" id="331263at2759"/>
<gene>
    <name evidence="4" type="ORF">CBR_g44939</name>
</gene>
<feature type="signal peptide" evidence="3">
    <location>
        <begin position="1"/>
        <end position="32"/>
    </location>
</feature>
<keyword evidence="5" id="KW-1185">Reference proteome</keyword>
<dbReference type="GO" id="GO:0042765">
    <property type="term" value="C:GPI-anchor transamidase complex"/>
    <property type="evidence" value="ECO:0007669"/>
    <property type="project" value="InterPro"/>
</dbReference>
<feature type="region of interest" description="Disordered" evidence="1">
    <location>
        <begin position="477"/>
        <end position="537"/>
    </location>
</feature>
<dbReference type="STRING" id="69332.A0A388LY68"/>
<feature type="transmembrane region" description="Helical" evidence="2">
    <location>
        <begin position="820"/>
        <end position="841"/>
    </location>
</feature>
<evidence type="ECO:0000313" key="5">
    <source>
        <dbReference type="Proteomes" id="UP000265515"/>
    </source>
</evidence>
<dbReference type="AlphaFoldDB" id="A0A388LY68"/>
<comment type="caution">
    <text evidence="4">The sequence shown here is derived from an EMBL/GenBank/DDBJ whole genome shotgun (WGS) entry which is preliminary data.</text>
</comment>
<feature type="compositionally biased region" description="Basic and acidic residues" evidence="1">
    <location>
        <begin position="222"/>
        <end position="235"/>
    </location>
</feature>
<dbReference type="Proteomes" id="UP000265515">
    <property type="component" value="Unassembled WGS sequence"/>
</dbReference>
<feature type="compositionally biased region" description="Basic and acidic residues" evidence="1">
    <location>
        <begin position="249"/>
        <end position="265"/>
    </location>
</feature>
<feature type="transmembrane region" description="Helical" evidence="2">
    <location>
        <begin position="906"/>
        <end position="924"/>
    </location>
</feature>
<proteinExistence type="predicted"/>
<dbReference type="EMBL" id="BFEA01000600">
    <property type="protein sequence ID" value="GBG87203.1"/>
    <property type="molecule type" value="Genomic_DNA"/>
</dbReference>
<feature type="compositionally biased region" description="Basic and acidic residues" evidence="1">
    <location>
        <begin position="272"/>
        <end position="285"/>
    </location>
</feature>
<keyword evidence="2" id="KW-0812">Transmembrane</keyword>
<reference evidence="4 5" key="1">
    <citation type="journal article" date="2018" name="Cell">
        <title>The Chara Genome: Secondary Complexity and Implications for Plant Terrestrialization.</title>
        <authorList>
            <person name="Nishiyama T."/>
            <person name="Sakayama H."/>
            <person name="Vries J.D."/>
            <person name="Buschmann H."/>
            <person name="Saint-Marcoux D."/>
            <person name="Ullrich K.K."/>
            <person name="Haas F.B."/>
            <person name="Vanderstraeten L."/>
            <person name="Becker D."/>
            <person name="Lang D."/>
            <person name="Vosolsobe S."/>
            <person name="Rombauts S."/>
            <person name="Wilhelmsson P.K.I."/>
            <person name="Janitza P."/>
            <person name="Kern R."/>
            <person name="Heyl A."/>
            <person name="Rumpler F."/>
            <person name="Villalobos L.I.A.C."/>
            <person name="Clay J.M."/>
            <person name="Skokan R."/>
            <person name="Toyoda A."/>
            <person name="Suzuki Y."/>
            <person name="Kagoshima H."/>
            <person name="Schijlen E."/>
            <person name="Tajeshwar N."/>
            <person name="Catarino B."/>
            <person name="Hetherington A.J."/>
            <person name="Saltykova A."/>
            <person name="Bonnot C."/>
            <person name="Breuninger H."/>
            <person name="Symeonidi A."/>
            <person name="Radhakrishnan G.V."/>
            <person name="Van Nieuwerburgh F."/>
            <person name="Deforce D."/>
            <person name="Chang C."/>
            <person name="Karol K.G."/>
            <person name="Hedrich R."/>
            <person name="Ulvskov P."/>
            <person name="Glockner G."/>
            <person name="Delwiche C.F."/>
            <person name="Petrasek J."/>
            <person name="Van de Peer Y."/>
            <person name="Friml J."/>
            <person name="Beilby M."/>
            <person name="Dolan L."/>
            <person name="Kohara Y."/>
            <person name="Sugano S."/>
            <person name="Fujiyama A."/>
            <person name="Delaux P.-M."/>
            <person name="Quint M."/>
            <person name="TheiBen G."/>
            <person name="Hagemann M."/>
            <person name="Harholt J."/>
            <person name="Dunand C."/>
            <person name="Zachgo S."/>
            <person name="Langdale J."/>
            <person name="Maumus F."/>
            <person name="Straeten D.V.D."/>
            <person name="Gould S.B."/>
            <person name="Rensing S.A."/>
        </authorList>
    </citation>
    <scope>NUCLEOTIDE SEQUENCE [LARGE SCALE GENOMIC DNA]</scope>
    <source>
        <strain evidence="4 5">S276</strain>
    </source>
</reference>
<dbReference type="Gramene" id="GBG87203">
    <property type="protein sequence ID" value="GBG87203"/>
    <property type="gene ID" value="CBR_g44939"/>
</dbReference>
<keyword evidence="3" id="KW-0732">Signal</keyword>
<dbReference type="OMA" id="HVQPSWS"/>
<sequence>MARSAQRMMMMGYPVSLSLVLLFCLVWAQGLAATIGLAEGHDDRSPKGGERATSRSRDRDGCGKQAADDGSSQFSHNDNGYAERAREEFSEELLLRPLVDGKVLAHFLFTHKLPRGNNHHHRIFPKAMDQLVRKFSVREMDLSFTQGRWDYGRWGSVGSVTAAAARPKGLALWAWMSTPAPEVDLTWRNLTHALSGLFCASINFLEHTATIASPTLLFRPDLHGEGNGTHRREGNGRSVAASESAGRVSGEERGACVNQRGDRSEMQCSQIRGKEQGSRKGGRAEESCDIPVRYGALPRESVCTENLTPWLKLLPCRDKAGLASLLDRPSIYRGYYHSLRVHVRAEEGEDIPTGAGYKGRAIVVEQSLTLVLKPGLPKGVNNQDSWGLDGGEDRAVFQRDWSLSSLFGRNIGGPCPVAKESRVFLEVDDGLRRAFLIGKGDGREDGNPVGLRQWEGAGNLVNNSVYEVHPRPSAIKEISRSRSLEKPVSRCGSGSSSEERSMVANGEPTEGEESMPPVESPSACAADPADGRATGRGSSVLQYDLKRPDDNSKMALPFDLSFRWRRPMAWLPPGSPISVSSFVTGYGNDRGGISTVFRISDSEGGLLRNDLVECATGWSGDEGRRFQDADIVLESSKGEATGLRRRDQSSREGVYVTVFQMVPWYIRLYIHTLSVEVNGHLVPLKKVLNLARFVPAEDRLSPWVMELRLRLPVGTKTMSISLEFDKGFLRIDEHPPDASRGLDLPSAVVAFERVASCHSGQARRATPLCEAFVHGMDALEANTGAETSPLLQNLQAESAVHIYTESLLVPLAIPDFSMPYNVITLTCTAIAVFFGSMFNALKRRYSEVPRRVNLRTAIAGRLSVLRRRLLMGKGAAAEAGKKVPSMVAESQTAAVFSRWSLILGKVRKIILVALFICFAGYYLLDSEK</sequence>
<keyword evidence="2" id="KW-1133">Transmembrane helix</keyword>
<feature type="chain" id="PRO_5017336688" description="GPI transamidase component PIG-T" evidence="3">
    <location>
        <begin position="33"/>
        <end position="928"/>
    </location>
</feature>